<organism evidence="3 4">
    <name type="scientific">Ditylenchus dipsaci</name>
    <dbReference type="NCBI Taxonomy" id="166011"/>
    <lineage>
        <taxon>Eukaryota</taxon>
        <taxon>Metazoa</taxon>
        <taxon>Ecdysozoa</taxon>
        <taxon>Nematoda</taxon>
        <taxon>Chromadorea</taxon>
        <taxon>Rhabditida</taxon>
        <taxon>Tylenchina</taxon>
        <taxon>Tylenchomorpha</taxon>
        <taxon>Sphaerularioidea</taxon>
        <taxon>Anguinidae</taxon>
        <taxon>Anguininae</taxon>
        <taxon>Ditylenchus</taxon>
    </lineage>
</organism>
<protein>
    <submittedName>
        <fullName evidence="4">Uncharacterized protein</fullName>
    </submittedName>
</protein>
<accession>A0A915EMS6</accession>
<proteinExistence type="predicted"/>
<sequence>MIYKKQKIDFLFPSTSIQHQNCAEDCLHQIPNAYSAFKPRRQKLFGNSVVLFTLLIVLDAFSWPLSSYLGVVAAASSAGPNAYTGQQQNVMFRKRMCFQCHQPFQCTKGFCYGDFCVKSLVAEKYVSKGCENRSSTNTVYSSRSASTKTNGNDGSPFYSSSSLRGEMDPTGCYQMDVFGVPNTICYCSDMDFCNGKKTLTISLLVNFRRWQLY</sequence>
<evidence type="ECO:0000256" key="1">
    <source>
        <dbReference type="SAM" id="MobiDB-lite"/>
    </source>
</evidence>
<evidence type="ECO:0000256" key="2">
    <source>
        <dbReference type="SAM" id="Phobius"/>
    </source>
</evidence>
<keyword evidence="2" id="KW-0812">Transmembrane</keyword>
<feature type="transmembrane region" description="Helical" evidence="2">
    <location>
        <begin position="44"/>
        <end position="61"/>
    </location>
</feature>
<keyword evidence="3" id="KW-1185">Reference proteome</keyword>
<feature type="region of interest" description="Disordered" evidence="1">
    <location>
        <begin position="132"/>
        <end position="153"/>
    </location>
</feature>
<evidence type="ECO:0000313" key="3">
    <source>
        <dbReference type="Proteomes" id="UP000887574"/>
    </source>
</evidence>
<name>A0A915EMS6_9BILA</name>
<keyword evidence="2" id="KW-0472">Membrane</keyword>
<dbReference type="AlphaFoldDB" id="A0A915EMS6"/>
<dbReference type="WBParaSite" id="jg7585">
    <property type="protein sequence ID" value="jg7585"/>
    <property type="gene ID" value="jg7585"/>
</dbReference>
<evidence type="ECO:0000313" key="4">
    <source>
        <dbReference type="WBParaSite" id="jg7585"/>
    </source>
</evidence>
<keyword evidence="2" id="KW-1133">Transmembrane helix</keyword>
<dbReference type="Proteomes" id="UP000887574">
    <property type="component" value="Unplaced"/>
</dbReference>
<reference evidence="4" key="1">
    <citation type="submission" date="2022-11" db="UniProtKB">
        <authorList>
            <consortium name="WormBaseParasite"/>
        </authorList>
    </citation>
    <scope>IDENTIFICATION</scope>
</reference>